<sequence>MGRGFWVVVRELAGVVKNFGARPVLRGVDLSVAAGEVIGVLGTNGSGKSTLLRILAGVSKPSGGTASGRPRTGYVPDRFPARQRMSALSYLCHLGRISGLSTAEARRRAGGWLERFALAGGPDAPLRDLSKGNAQKVGLAQALLPEPDLLVLDEPWSGLDAGTRAVLTEVVGESAARGAAVVFTDHRPDLVRTTATRAHRLVDGRLQPLGSEVPTCRILLRGGTDEEWSGVVARRGDDVELEVAVAEREALLLEAIRRGCAVISVDSRVGR</sequence>
<reference evidence="6 7" key="1">
    <citation type="submission" date="2016-10" db="EMBL/GenBank/DDBJ databases">
        <authorList>
            <person name="de Groot N.N."/>
        </authorList>
    </citation>
    <scope>NUCLEOTIDE SEQUENCE [LARGE SCALE GENOMIC DNA]</scope>
    <source>
        <strain evidence="6 7">CPCC 201259</strain>
    </source>
</reference>
<keyword evidence="8" id="KW-1185">Reference proteome</keyword>
<dbReference type="STRING" id="455193.SAMN05421805_103378"/>
<keyword evidence="1" id="KW-0813">Transport</keyword>
<evidence type="ECO:0000256" key="2">
    <source>
        <dbReference type="ARBA" id="ARBA00022741"/>
    </source>
</evidence>
<evidence type="ECO:0000256" key="1">
    <source>
        <dbReference type="ARBA" id="ARBA00022448"/>
    </source>
</evidence>
<proteinExistence type="predicted"/>
<keyword evidence="2" id="KW-0547">Nucleotide-binding</keyword>
<evidence type="ECO:0000259" key="4">
    <source>
        <dbReference type="PROSITE" id="PS50893"/>
    </source>
</evidence>
<dbReference type="AlphaFoldDB" id="A0A1I4XCI2"/>
<dbReference type="InterPro" id="IPR003439">
    <property type="entry name" value="ABC_transporter-like_ATP-bd"/>
</dbReference>
<accession>A0A1I4XCI2</accession>
<dbReference type="RefSeq" id="WP_246025322.1">
    <property type="nucleotide sequence ID" value="NZ_FOUP01000003.1"/>
</dbReference>
<dbReference type="Pfam" id="PF00005">
    <property type="entry name" value="ABC_tran"/>
    <property type="match status" value="1"/>
</dbReference>
<dbReference type="InterPro" id="IPR003593">
    <property type="entry name" value="AAA+_ATPase"/>
</dbReference>
<evidence type="ECO:0000313" key="6">
    <source>
        <dbReference type="EMBL" id="SFN23614.1"/>
    </source>
</evidence>
<gene>
    <name evidence="5" type="ORF">ATL45_2762</name>
    <name evidence="6" type="ORF">SAMN05421805_103378</name>
</gene>
<dbReference type="EMBL" id="FOUP01000003">
    <property type="protein sequence ID" value="SFN23614.1"/>
    <property type="molecule type" value="Genomic_DNA"/>
</dbReference>
<dbReference type="GO" id="GO:0005524">
    <property type="term" value="F:ATP binding"/>
    <property type="evidence" value="ECO:0007669"/>
    <property type="project" value="UniProtKB-KW"/>
</dbReference>
<dbReference type="Proteomes" id="UP000270697">
    <property type="component" value="Unassembled WGS sequence"/>
</dbReference>
<organism evidence="6 7">
    <name type="scientific">Saccharopolyspora antimicrobica</name>
    <dbReference type="NCBI Taxonomy" id="455193"/>
    <lineage>
        <taxon>Bacteria</taxon>
        <taxon>Bacillati</taxon>
        <taxon>Actinomycetota</taxon>
        <taxon>Actinomycetes</taxon>
        <taxon>Pseudonocardiales</taxon>
        <taxon>Pseudonocardiaceae</taxon>
        <taxon>Saccharopolyspora</taxon>
    </lineage>
</organism>
<name>A0A1I4XCI2_9PSEU</name>
<keyword evidence="3" id="KW-0067">ATP-binding</keyword>
<dbReference type="PROSITE" id="PS00211">
    <property type="entry name" value="ABC_TRANSPORTER_1"/>
    <property type="match status" value="1"/>
</dbReference>
<dbReference type="GO" id="GO:0016887">
    <property type="term" value="F:ATP hydrolysis activity"/>
    <property type="evidence" value="ECO:0007669"/>
    <property type="project" value="InterPro"/>
</dbReference>
<dbReference type="InterPro" id="IPR051782">
    <property type="entry name" value="ABC_Transporter_VariousFunc"/>
</dbReference>
<dbReference type="PROSITE" id="PS50893">
    <property type="entry name" value="ABC_TRANSPORTER_2"/>
    <property type="match status" value="1"/>
</dbReference>
<dbReference type="Proteomes" id="UP000199398">
    <property type="component" value="Unassembled WGS sequence"/>
</dbReference>
<evidence type="ECO:0000256" key="3">
    <source>
        <dbReference type="ARBA" id="ARBA00022840"/>
    </source>
</evidence>
<reference evidence="5 8" key="2">
    <citation type="submission" date="2018-10" db="EMBL/GenBank/DDBJ databases">
        <title>Sequencing the genomes of 1000 actinobacteria strains.</title>
        <authorList>
            <person name="Klenk H.-P."/>
        </authorList>
    </citation>
    <scope>NUCLEOTIDE SEQUENCE [LARGE SCALE GENOMIC DNA]</scope>
    <source>
        <strain evidence="5 8">DSM 45119</strain>
    </source>
</reference>
<dbReference type="SMART" id="SM00382">
    <property type="entry name" value="AAA"/>
    <property type="match status" value="1"/>
</dbReference>
<dbReference type="InterPro" id="IPR027417">
    <property type="entry name" value="P-loop_NTPase"/>
</dbReference>
<dbReference type="PANTHER" id="PTHR42939:SF1">
    <property type="entry name" value="ABC TRANSPORTER ATP-BINDING PROTEIN ALBC-RELATED"/>
    <property type="match status" value="1"/>
</dbReference>
<protein>
    <submittedName>
        <fullName evidence="5 6">ABC transporter</fullName>
    </submittedName>
</protein>
<dbReference type="InterPro" id="IPR017871">
    <property type="entry name" value="ABC_transporter-like_CS"/>
</dbReference>
<dbReference type="EMBL" id="RBXX01000002">
    <property type="protein sequence ID" value="RKT84447.1"/>
    <property type="molecule type" value="Genomic_DNA"/>
</dbReference>
<evidence type="ECO:0000313" key="5">
    <source>
        <dbReference type="EMBL" id="RKT84447.1"/>
    </source>
</evidence>
<feature type="domain" description="ABC transporter" evidence="4">
    <location>
        <begin position="10"/>
        <end position="228"/>
    </location>
</feature>
<evidence type="ECO:0000313" key="7">
    <source>
        <dbReference type="Proteomes" id="UP000199398"/>
    </source>
</evidence>
<dbReference type="SUPFAM" id="SSF52540">
    <property type="entry name" value="P-loop containing nucleoside triphosphate hydrolases"/>
    <property type="match status" value="1"/>
</dbReference>
<dbReference type="PANTHER" id="PTHR42939">
    <property type="entry name" value="ABC TRANSPORTER ATP-BINDING PROTEIN ALBC-RELATED"/>
    <property type="match status" value="1"/>
</dbReference>
<evidence type="ECO:0000313" key="8">
    <source>
        <dbReference type="Proteomes" id="UP000270697"/>
    </source>
</evidence>
<dbReference type="Gene3D" id="3.40.50.300">
    <property type="entry name" value="P-loop containing nucleotide triphosphate hydrolases"/>
    <property type="match status" value="1"/>
</dbReference>